<gene>
    <name evidence="1" type="ORF">NH26_11550</name>
</gene>
<evidence type="ECO:0000313" key="2">
    <source>
        <dbReference type="Proteomes" id="UP000179797"/>
    </source>
</evidence>
<comment type="caution">
    <text evidence="1">The sequence shown here is derived from an EMBL/GenBank/DDBJ whole genome shotgun (WGS) entry which is preliminary data.</text>
</comment>
<dbReference type="InterPro" id="IPR013783">
    <property type="entry name" value="Ig-like_fold"/>
</dbReference>
<dbReference type="STRING" id="915059.NH26_11550"/>
<proteinExistence type="predicted"/>
<evidence type="ECO:0000313" key="1">
    <source>
        <dbReference type="EMBL" id="OHX66934.1"/>
    </source>
</evidence>
<evidence type="ECO:0008006" key="3">
    <source>
        <dbReference type="Google" id="ProtNLM"/>
    </source>
</evidence>
<dbReference type="Proteomes" id="UP000179797">
    <property type="component" value="Unassembled WGS sequence"/>
</dbReference>
<dbReference type="EMBL" id="JRYR02000001">
    <property type="protein sequence ID" value="OHX66934.1"/>
    <property type="molecule type" value="Genomic_DNA"/>
</dbReference>
<organism evidence="1 2">
    <name type="scientific">Flammeovirga pacifica</name>
    <dbReference type="NCBI Taxonomy" id="915059"/>
    <lineage>
        <taxon>Bacteria</taxon>
        <taxon>Pseudomonadati</taxon>
        <taxon>Bacteroidota</taxon>
        <taxon>Cytophagia</taxon>
        <taxon>Cytophagales</taxon>
        <taxon>Flammeovirgaceae</taxon>
        <taxon>Flammeovirga</taxon>
    </lineage>
</organism>
<dbReference type="AlphaFoldDB" id="A0A1S1Z0Y2"/>
<dbReference type="InterPro" id="IPR026444">
    <property type="entry name" value="Secre_tail"/>
</dbReference>
<dbReference type="NCBIfam" id="TIGR04183">
    <property type="entry name" value="Por_Secre_tail"/>
    <property type="match status" value="1"/>
</dbReference>
<sequence>MSTVCAYGWQDATINDFNKTYNEEDDIFLKLNRDIEVGNSGVLDMTNTTIYVDLNGYDIIFREINLSSSNLYIVNKNQDRGEVILGKEGFFNGYDASVNLEEGSHFFTFDNVYLKSALYKNTTFNYKEGSETINAIISYNDVQISNLDRFNNLNGDKNMNNFFLIKGSIINPSILGPPSVPGIEEDQELEKICETFPIYCEILEDDDLPVKLISFNAKKQRNNVLLTWSTASELNASHFTVQKSTDRSRWEDIGEVDAHGNSNTKIDYSFTDNYLGQSSYYRLHQVDFDGASEYFGPLYVNMGNEEQFKVIIMPNPVQVGAPLKVSISGVNPANELSYKVYSSNGQLVFFNKIELNGTSQILEELNYSNHLNKGLYHIIFQNGAQIAKEKLILK</sequence>
<dbReference type="Gene3D" id="2.60.40.10">
    <property type="entry name" value="Immunoglobulins"/>
    <property type="match status" value="1"/>
</dbReference>
<protein>
    <recommendedName>
        <fullName evidence="3">Secretion system C-terminal sorting domain-containing protein</fullName>
    </recommendedName>
</protein>
<reference evidence="1 2" key="1">
    <citation type="journal article" date="2012" name="Int. J. Syst. Evol. Microbiol.">
        <title>Flammeovirga pacifica sp. nov., isolated from deep-sea sediment.</title>
        <authorList>
            <person name="Xu H."/>
            <person name="Fu Y."/>
            <person name="Yang N."/>
            <person name="Ding Z."/>
            <person name="Lai Q."/>
            <person name="Zeng R."/>
        </authorList>
    </citation>
    <scope>NUCLEOTIDE SEQUENCE [LARGE SCALE GENOMIC DNA]</scope>
    <source>
        <strain evidence="2">DSM 24597 / LMG 26175 / WPAGA1</strain>
    </source>
</reference>
<keyword evidence="2" id="KW-1185">Reference proteome</keyword>
<name>A0A1S1Z0Y2_FLAPC</name>
<accession>A0A1S1Z0Y2</accession>